<protein>
    <submittedName>
        <fullName evidence="1">Uncharacterized protein</fullName>
    </submittedName>
</protein>
<reference evidence="1" key="2">
    <citation type="journal article" date="2015" name="Fish Shellfish Immunol.">
        <title>Early steps in the European eel (Anguilla anguilla)-Vibrio vulnificus interaction in the gills: Role of the RtxA13 toxin.</title>
        <authorList>
            <person name="Callol A."/>
            <person name="Pajuelo D."/>
            <person name="Ebbesson L."/>
            <person name="Teles M."/>
            <person name="MacKenzie S."/>
            <person name="Amaro C."/>
        </authorList>
    </citation>
    <scope>NUCLEOTIDE SEQUENCE</scope>
</reference>
<dbReference type="AlphaFoldDB" id="A0A0E9QNF7"/>
<accession>A0A0E9QNF7</accession>
<reference evidence="1" key="1">
    <citation type="submission" date="2014-11" db="EMBL/GenBank/DDBJ databases">
        <authorList>
            <person name="Amaro Gonzalez C."/>
        </authorList>
    </citation>
    <scope>NUCLEOTIDE SEQUENCE</scope>
</reference>
<sequence>MRPINYFVCFFCVSFLKPSNLSTPFETWL</sequence>
<dbReference type="EMBL" id="GBXM01090121">
    <property type="protein sequence ID" value="JAH18456.1"/>
    <property type="molecule type" value="Transcribed_RNA"/>
</dbReference>
<proteinExistence type="predicted"/>
<name>A0A0E9QNF7_ANGAN</name>
<organism evidence="1">
    <name type="scientific">Anguilla anguilla</name>
    <name type="common">European freshwater eel</name>
    <name type="synonym">Muraena anguilla</name>
    <dbReference type="NCBI Taxonomy" id="7936"/>
    <lineage>
        <taxon>Eukaryota</taxon>
        <taxon>Metazoa</taxon>
        <taxon>Chordata</taxon>
        <taxon>Craniata</taxon>
        <taxon>Vertebrata</taxon>
        <taxon>Euteleostomi</taxon>
        <taxon>Actinopterygii</taxon>
        <taxon>Neopterygii</taxon>
        <taxon>Teleostei</taxon>
        <taxon>Anguilliformes</taxon>
        <taxon>Anguillidae</taxon>
        <taxon>Anguilla</taxon>
    </lineage>
</organism>
<evidence type="ECO:0000313" key="1">
    <source>
        <dbReference type="EMBL" id="JAH18456.1"/>
    </source>
</evidence>